<evidence type="ECO:0008006" key="4">
    <source>
        <dbReference type="Google" id="ProtNLM"/>
    </source>
</evidence>
<evidence type="ECO:0000313" key="3">
    <source>
        <dbReference type="Proteomes" id="UP000241788"/>
    </source>
</evidence>
<name>A0A1N6YR66_9GAMM</name>
<accession>A0A1N6YR66</accession>
<dbReference type="RefSeq" id="WP_129582939.1">
    <property type="nucleotide sequence ID" value="NZ_FTLW01000016.1"/>
</dbReference>
<gene>
    <name evidence="2" type="ORF">SAMN05421546_0032</name>
</gene>
<evidence type="ECO:0000256" key="1">
    <source>
        <dbReference type="SAM" id="SignalP"/>
    </source>
</evidence>
<sequence>MKKFATVLIALVLSGHAYGCTDPTEPSFLASLENADSVFVFRVTTLRMIDRRTDGHYNVISGPIQLVKTIKGAPSFKRVAYQDISCGGIQLIVGHYYLASAKQNGSILAFVRGDNSVLDVTEEFEPLARPEIIRRGLTTSITNYLAGKPLDKYTLRSLPFRNLYGAPPPQPPMPRD</sequence>
<evidence type="ECO:0000313" key="2">
    <source>
        <dbReference type="EMBL" id="SIR17080.1"/>
    </source>
</evidence>
<keyword evidence="3" id="KW-1185">Reference proteome</keyword>
<protein>
    <recommendedName>
        <fullName evidence="4">Tissue inhibitor of metalloproteinase</fullName>
    </recommendedName>
</protein>
<dbReference type="STRING" id="1604334.SAMN05421546_0032"/>
<dbReference type="Proteomes" id="UP000241788">
    <property type="component" value="Unassembled WGS sequence"/>
</dbReference>
<keyword evidence="1" id="KW-0732">Signal</keyword>
<feature type="chain" id="PRO_5012275222" description="Tissue inhibitor of metalloproteinase" evidence="1">
    <location>
        <begin position="20"/>
        <end position="176"/>
    </location>
</feature>
<organism evidence="2 3">
    <name type="scientific">Solilutibacter tolerans</name>
    <dbReference type="NCBI Taxonomy" id="1604334"/>
    <lineage>
        <taxon>Bacteria</taxon>
        <taxon>Pseudomonadati</taxon>
        <taxon>Pseudomonadota</taxon>
        <taxon>Gammaproteobacteria</taxon>
        <taxon>Lysobacterales</taxon>
        <taxon>Lysobacteraceae</taxon>
        <taxon>Solilutibacter</taxon>
    </lineage>
</organism>
<dbReference type="EMBL" id="FTLW01000016">
    <property type="protein sequence ID" value="SIR17080.1"/>
    <property type="molecule type" value="Genomic_DNA"/>
</dbReference>
<dbReference type="AlphaFoldDB" id="A0A1N6YR66"/>
<dbReference type="OrthoDB" id="9802794at2"/>
<feature type="signal peptide" evidence="1">
    <location>
        <begin position="1"/>
        <end position="19"/>
    </location>
</feature>
<reference evidence="3" key="1">
    <citation type="submission" date="2017-01" db="EMBL/GenBank/DDBJ databases">
        <authorList>
            <person name="Varghese N."/>
            <person name="Submissions S."/>
        </authorList>
    </citation>
    <scope>NUCLEOTIDE SEQUENCE [LARGE SCALE GENOMIC DNA]</scope>
    <source>
        <strain evidence="3">UM1</strain>
    </source>
</reference>
<proteinExistence type="predicted"/>